<feature type="region of interest" description="Disordered" evidence="1">
    <location>
        <begin position="1"/>
        <end position="21"/>
    </location>
</feature>
<dbReference type="PANTHER" id="PTHR28034">
    <property type="entry name" value="SET1 COMPLEX COMPONENT SHG1"/>
    <property type="match status" value="1"/>
</dbReference>
<proteinExistence type="predicted"/>
<dbReference type="PaxDb" id="5691-AAZ10215"/>
<evidence type="ECO:0000256" key="1">
    <source>
        <dbReference type="SAM" id="MobiDB-lite"/>
    </source>
</evidence>
<feature type="compositionally biased region" description="Basic residues" evidence="1">
    <location>
        <begin position="1446"/>
        <end position="1461"/>
    </location>
</feature>
<feature type="region of interest" description="Disordered" evidence="1">
    <location>
        <begin position="1034"/>
        <end position="1060"/>
    </location>
</feature>
<reference evidence="3 4" key="3">
    <citation type="journal article" date="2005" name="Science">
        <title>The genome of the African trypanosome Trypanosoma brucei.</title>
        <authorList>
            <person name="Berriman M."/>
            <person name="Ghedin E."/>
            <person name="Hertz-Fowler C."/>
            <person name="Blandin G."/>
            <person name="Renauld H."/>
            <person name="Bartholomeu D.C."/>
            <person name="Lennard N.J."/>
            <person name="Caler E."/>
            <person name="Hamlin N.E."/>
            <person name="Haas B."/>
            <person name="Bohme U."/>
            <person name="Hannick L."/>
            <person name="Aslett M.A."/>
            <person name="Shallom J."/>
            <person name="Marcello L."/>
            <person name="Hou L."/>
            <person name="Wickstead B."/>
            <person name="Alsmark U.C."/>
            <person name="Arrowsmith C."/>
            <person name="Atkin R.J."/>
            <person name="Barron A.J."/>
            <person name="Bringaud F."/>
            <person name="Brooks K."/>
            <person name="Carrington M."/>
            <person name="Cherevach I."/>
            <person name="Chillingworth T.J."/>
            <person name="Churcher C."/>
            <person name="Clark L.N."/>
            <person name="Corton C.H."/>
            <person name="Cronin A."/>
            <person name="Davies R.M."/>
            <person name="Doggett J."/>
            <person name="Djikeng A."/>
            <person name="Feldblyum T."/>
            <person name="Field M.C."/>
            <person name="Fraser A."/>
            <person name="Goodhead I."/>
            <person name="Hance Z."/>
            <person name="Harper D."/>
            <person name="Harris B.R."/>
            <person name="Hauser H."/>
            <person name="Hostetler J."/>
            <person name="Ivens A."/>
            <person name="Jagels K."/>
            <person name="Johnson D."/>
            <person name="Johnson J."/>
            <person name="Jones K."/>
            <person name="Kerhornou A.X."/>
            <person name="Koo H."/>
            <person name="Larke N."/>
            <person name="Landfear S."/>
            <person name="Larkin C."/>
            <person name="Leech V."/>
            <person name="Line A."/>
            <person name="Lord A."/>
            <person name="Macleod A."/>
            <person name="Mooney P.J."/>
            <person name="Moule S."/>
            <person name="Martin D.M."/>
            <person name="Morgan G.W."/>
            <person name="Mungall K."/>
            <person name="Norbertczak H."/>
            <person name="Ormond D."/>
            <person name="Pai G."/>
            <person name="Peacock C.S."/>
            <person name="Peterson J."/>
            <person name="Quail M.A."/>
            <person name="Rabbinowitsch E."/>
            <person name="Rajandream M.A."/>
            <person name="Reitter C."/>
            <person name="Salzberg S.L."/>
            <person name="Sanders M."/>
            <person name="Schobel S."/>
            <person name="Sharp S."/>
            <person name="Simmonds M."/>
            <person name="Simpson A.J."/>
            <person name="Tallon L."/>
            <person name="Turner C.M."/>
            <person name="Tait A."/>
            <person name="Tivey A.R."/>
            <person name="Van Aken S."/>
            <person name="Walker D."/>
            <person name="Wanless D."/>
            <person name="Wang S."/>
            <person name="White B."/>
            <person name="White O."/>
            <person name="Whitehead S."/>
            <person name="Woodward J."/>
            <person name="Wortman J."/>
            <person name="Adams M.D."/>
            <person name="Embley T.M."/>
            <person name="Gull K."/>
            <person name="Ullu E."/>
            <person name="Barry J.D."/>
            <person name="Fairlamb A.H."/>
            <person name="Opperdoes F."/>
            <person name="Barrell B.G."/>
            <person name="Donelson J.E."/>
            <person name="Hall N."/>
            <person name="Fraser C.M."/>
            <person name="Melville S.E."/>
            <person name="El-Sayed N.M."/>
        </authorList>
    </citation>
    <scope>NUCLEOTIDE SEQUENCE [LARGE SCALE GENOMIC DNA]</scope>
    <source>
        <strain evidence="3 4">927/4 GUTat10.1</strain>
    </source>
</reference>
<dbReference type="PANTHER" id="PTHR28034:SF1">
    <property type="entry name" value="NUCLEOMORPHIN"/>
    <property type="match status" value="1"/>
</dbReference>
<dbReference type="STRING" id="185431.Q57ZD1"/>
<dbReference type="eggNOG" id="ENOG502S4R9">
    <property type="taxonomic scope" value="Eukaryota"/>
</dbReference>
<reference evidence="2" key="4">
    <citation type="submission" date="2005-04" db="EMBL/GenBank/DDBJ databases">
        <title>.</title>
        <authorList>
            <person name="Ghedin E."/>
            <person name="Blandin G."/>
            <person name="Bartholomeu D."/>
            <person name="Caler E."/>
            <person name="Haas B."/>
            <person name="Hannick L."/>
            <person name="Shallom J."/>
            <person name="Hou L."/>
            <person name="Djikeng A."/>
            <person name="Feldblyum T."/>
            <person name="Hostetler J."/>
            <person name="Johnson J."/>
            <person name="Jones K."/>
            <person name="Koo H.L."/>
            <person name="Larkin C."/>
            <person name="Pai G."/>
            <person name="Peterson J."/>
            <person name="Khalak H.G."/>
            <person name="Salzberg S."/>
            <person name="Simpson A.J."/>
            <person name="Tallon L."/>
            <person name="Van Aken S."/>
            <person name="Wanless D."/>
            <person name="White O."/>
            <person name="Wortman J."/>
            <person name="Fraser C.M."/>
            <person name="El-Sayed N.M.A."/>
        </authorList>
    </citation>
    <scope>NUCLEOTIDE SEQUENCE</scope>
    <source>
        <strain evidence="2">GUTat10.1</strain>
    </source>
</reference>
<accession>D6XD88</accession>
<dbReference type="VEuPathDB" id="TriTrypDB:Tb927.3.1800"/>
<dbReference type="KEGG" id="tbr:Tb927.3.1800"/>
<feature type="region of interest" description="Disordered" evidence="1">
    <location>
        <begin position="1407"/>
        <end position="1426"/>
    </location>
</feature>
<dbReference type="InParanoid" id="Q57ZD1"/>
<reference evidence="2" key="1">
    <citation type="submission" date="2002-05" db="EMBL/GenBank/DDBJ databases">
        <authorList>
            <person name="El-Sayed N.M."/>
            <person name="Khalak H."/>
            <person name="Adams M.D."/>
        </authorList>
    </citation>
    <scope>NUCLEOTIDE SEQUENCE</scope>
    <source>
        <strain evidence="2">GUTat10.1</strain>
    </source>
</reference>
<evidence type="ECO:0000313" key="4">
    <source>
        <dbReference type="Proteomes" id="UP000008524"/>
    </source>
</evidence>
<reference evidence="3" key="2">
    <citation type="journal article" date="2005" name="Science">
        <title>Comparative genomics of trypanosomatid parasitic protozoa.</title>
        <authorList>
            <person name="El-Sayed N.M."/>
            <person name="Myler P.J."/>
            <person name="Blandin G."/>
            <person name="Berriman M."/>
            <person name="Crabtree J."/>
            <person name="Aggarwal G."/>
            <person name="Caler E."/>
            <person name="Renauld H."/>
            <person name="Worthey E.A."/>
            <person name="Hertz-Fowler C."/>
            <person name="Ghedin E."/>
            <person name="Peacock C."/>
            <person name="Bartholomeu D.C."/>
            <person name="Haas B.J."/>
            <person name="Tran A.N."/>
            <person name="Wortman J.R."/>
            <person name="Alsmark U.C."/>
            <person name="Angiuoli S."/>
            <person name="Anupama A."/>
            <person name="Badger J."/>
            <person name="Bringaud F."/>
            <person name="Cadag E."/>
            <person name="Carlton J.M."/>
            <person name="Cerqueira G.C."/>
            <person name="Creasy T."/>
            <person name="Delcher A.L."/>
            <person name="Djikeng A."/>
            <person name="Embley T.M."/>
            <person name="Hauser C."/>
            <person name="Ivens A.C."/>
            <person name="Kummerfeld S.K."/>
            <person name="Pereira-Leal J.B."/>
            <person name="Nilsson D."/>
            <person name="Peterson J."/>
            <person name="Salzberg S.L."/>
            <person name="Shallom J."/>
            <person name="Silva J.C."/>
            <person name="Sundaram J."/>
            <person name="Westenberger S."/>
            <person name="White O."/>
            <person name="Melville S.E."/>
            <person name="Donelson J.E."/>
            <person name="Andersson B."/>
            <person name="Stuart K.D."/>
            <person name="Hall N."/>
        </authorList>
    </citation>
    <scope>NUCLEOTIDE SEQUENCE</scope>
    <source>
        <strain evidence="3">927/4 GUTat10.1</strain>
    </source>
</reference>
<dbReference type="RefSeq" id="XP_843774.1">
    <property type="nucleotide sequence ID" value="XM_838681.1"/>
</dbReference>
<protein>
    <submittedName>
        <fullName evidence="2">Uncharacterized protein</fullName>
    </submittedName>
</protein>
<dbReference type="EMBL" id="AC105379">
    <property type="protein sequence ID" value="AAX80209.1"/>
    <property type="molecule type" value="Genomic_DNA"/>
</dbReference>
<feature type="region of interest" description="Disordered" evidence="1">
    <location>
        <begin position="1436"/>
        <end position="1461"/>
    </location>
</feature>
<reference evidence="3" key="5">
    <citation type="submission" date="2005-04" db="EMBL/GenBank/DDBJ databases">
        <title>Sequencing, closure, and annotation of Trypanosoma brucei chromosomes 2 through 8.</title>
        <authorList>
            <person name="Ghedin E."/>
            <person name="Blandin G."/>
            <person name="Bartholomeu D."/>
            <person name="Caler E."/>
            <person name="Haas B."/>
            <person name="Hannick L."/>
            <person name="Shallom J."/>
            <person name="Hou L."/>
            <person name="Djikeng A."/>
            <person name="Feldblyum T."/>
            <person name="Hostetler J."/>
            <person name="Johnson J."/>
            <person name="Jones K."/>
            <person name="Koo H.L."/>
            <person name="Larkin C."/>
            <person name="Pai G."/>
            <person name="Peterson J."/>
            <person name="Khalak H.G."/>
            <person name="Salzberg S."/>
            <person name="Simpson A.J."/>
            <person name="Tallon L."/>
            <person name="Van Aken S."/>
            <person name="Wanless D."/>
            <person name="White O."/>
            <person name="Wortman J."/>
            <person name="Fraser C.M."/>
            <person name="El-Sayed N.M.A."/>
        </authorList>
    </citation>
    <scope>NUCLEOTIDE SEQUENCE</scope>
    <source>
        <strain evidence="3">927/4 GUTat10.1</strain>
    </source>
</reference>
<dbReference type="Proteomes" id="UP000008524">
    <property type="component" value="Chromosome 3"/>
</dbReference>
<feature type="compositionally biased region" description="Polar residues" evidence="1">
    <location>
        <begin position="1036"/>
        <end position="1046"/>
    </location>
</feature>
<dbReference type="OMA" id="SCALRYP"/>
<dbReference type="GO" id="GO:0005634">
    <property type="term" value="C:nucleus"/>
    <property type="evidence" value="ECO:0000314"/>
    <property type="project" value="GeneDB"/>
</dbReference>
<gene>
    <name evidence="3" type="primary">Tb03.30P12.450</name>
    <name evidence="2" type="ORF">Tb927.3.1800</name>
</gene>
<feature type="region of interest" description="Disordered" evidence="1">
    <location>
        <begin position="1333"/>
        <end position="1402"/>
    </location>
</feature>
<dbReference type="EMBL" id="CP000066">
    <property type="protein sequence ID" value="AAZ10215.1"/>
    <property type="molecule type" value="Genomic_DNA"/>
</dbReference>
<organism evidence="2 4">
    <name type="scientific">Trypanosoma brucei brucei (strain 927/4 GUTat10.1)</name>
    <dbReference type="NCBI Taxonomy" id="185431"/>
    <lineage>
        <taxon>Eukaryota</taxon>
        <taxon>Discoba</taxon>
        <taxon>Euglenozoa</taxon>
        <taxon>Kinetoplastea</taxon>
        <taxon>Metakinetoplastina</taxon>
        <taxon>Trypanosomatida</taxon>
        <taxon>Trypanosomatidae</taxon>
        <taxon>Trypanosoma</taxon>
    </lineage>
</organism>
<feature type="compositionally biased region" description="Basic and acidic residues" evidence="1">
    <location>
        <begin position="1362"/>
        <end position="1373"/>
    </location>
</feature>
<dbReference type="GeneID" id="3656114"/>
<feature type="compositionally biased region" description="Basic and acidic residues" evidence="1">
    <location>
        <begin position="1383"/>
        <end position="1402"/>
    </location>
</feature>
<accession>Q57ZD1</accession>
<dbReference type="OrthoDB" id="273709at2759"/>
<keyword evidence="4" id="KW-1185">Reference proteome</keyword>
<dbReference type="GO" id="GO:0005654">
    <property type="term" value="C:nucleoplasm"/>
    <property type="evidence" value="ECO:0006056"/>
    <property type="project" value="Others"/>
</dbReference>
<evidence type="ECO:0000313" key="2">
    <source>
        <dbReference type="EMBL" id="AAX80209.1"/>
    </source>
</evidence>
<name>Q57ZD1_TRYB2</name>
<dbReference type="AlphaFoldDB" id="Q57ZD1"/>
<evidence type="ECO:0000313" key="3">
    <source>
        <dbReference type="EMBL" id="AAZ10215.1"/>
    </source>
</evidence>
<sequence length="1461" mass="161946">MKREKRQKGKGTQSKAEEKQPEERPLFEFWWTHRTLTVELKSALSNPYVEGVIQSCKDEVKARARVVVDTTTSPRAKRNAEGWKSTMTLAWHKKLVEARNQLLSAFTEAQGKCEKDKVEGSPEKQASVVAVSRRETIALHQKALHIVLDVIFLEWKTHFDAAGGGDETANRFSALVDCLLEGIAFTHVNHWICASSSGEDTLSQDDLLGALGHYLQNHLKITFVEQIQLLPKFVQRMWELFHVELLELEETMLRSCGTHAVSGAEGETGDAVKDFEVRSLVSNVTKVLRKLYVETSARKSTKDLNNNEGNGYVVVATSSMAGAMVQSLGRWLPVCGDFLHSMLTCFNALKSEGSAGGDSHGVSAHKCIDGDKDSKGTECPKTEGMLPAAEARGLLRGLQQEVQRVFVLLEQLDEFTPWPVLLADIASRTFHAARERVQPTDSEECRDNANITKGFREHTAMRAFLSWHSRAVATPLLSSSNAMVSRGTPLTLVEACSKALNGIISSALDKTSVPSDIHKRALRVLLVHRPLATLQHLIKSLCATGAEADRCDFEAIITDRGMSSASRSTAFSEATLDADDVAFMFFPKFFAVANFIESSLASLCEDVKSVLNSTAAGKDSCVADHTVNTSQFVERLFAAALEESIITSGTGSCSVAVSEWLMFLGFVASDSPLFEKTTIQHVRLAARRFFAPGLPMMSCLHRLIRQRHQYGLVAFFLPPLRAIGVDHSTAKDAEHVACALRYPRCAEVAYLEELPRGYYSRQPQRLALNAKNDALQFFHNILMTPGSVKKERDGDDKMSKSGGEKEKEADVVRRLFVEIVAHIGELVMARLRGVGEARLLGPTGAGCVVVDAMTAFFMGVMRLCNTVTYWDVSRRQQVQKAIVEKLLSRANVAREGPVLPRLALAVLLQGNVAYDEEVKPHIPHAWCDYLCSMELEDIDSRANVCAMNLLRLCNRNYMKSIPTKTLLACRAMLEQPTTKEKDISTQEKLDTGISASVKHDFDALRQRAANNAPADVQQQVGPVPTDSMVEEKKEVANTTTDTSSATLKVEEESTVSPTTGAQAEAPIAVTGSAINKGSEAPASGDDKLLNAVVKPYMDAVITVFVMRARTSVADAVLTGIAVKKWLISCAGNLESRALLNAVRRIVLQANAKVLHATKMECTALAAFLGVLVDEIVLPYRLNPCRAVPPHGDQQKQPPTTAEANVPARTEGTQNNWIHDVLPASGKDAAALLQTLIMDTTRNIARFLGENTSLGDWKAYTLTFHMRRVIGLVRRNKELFLDAVKKRQQTLGIILSTDSTHPVNLLASVECPLLERMTGPAVSAEQLFMVSPDPKTSVAARTETQGSAGVDGRTTGSSKRKRDRENDHEADSNHDHRHGRLRRRGGDRARDRDRSRERDNDRGAVRDYDRDREVSRGRERDRDANRDRDRHWEWDFDRDEQDDEHHGHNRRYRRWRKRDRGQ</sequence>